<dbReference type="InterPro" id="IPR008928">
    <property type="entry name" value="6-hairpin_glycosidase_sf"/>
</dbReference>
<feature type="domain" description="Glycosyltransferase 2-like" evidence="1">
    <location>
        <begin position="25"/>
        <end position="156"/>
    </location>
</feature>
<evidence type="ECO:0000313" key="3">
    <source>
        <dbReference type="Proteomes" id="UP001152651"/>
    </source>
</evidence>
<organism evidence="2 3">
    <name type="scientific">Pseudocitrobacter vendiensis</name>
    <dbReference type="NCBI Taxonomy" id="2488306"/>
    <lineage>
        <taxon>Bacteria</taxon>
        <taxon>Pseudomonadati</taxon>
        <taxon>Pseudomonadota</taxon>
        <taxon>Gammaproteobacteria</taxon>
        <taxon>Enterobacterales</taxon>
        <taxon>Enterobacteriaceae</taxon>
        <taxon>Pseudocitrobacter</taxon>
    </lineage>
</organism>
<keyword evidence="3" id="KW-1185">Reference proteome</keyword>
<dbReference type="Proteomes" id="UP001152651">
    <property type="component" value="Unassembled WGS sequence"/>
</dbReference>
<dbReference type="InterPro" id="IPR029044">
    <property type="entry name" value="Nucleotide-diphossugar_trans"/>
</dbReference>
<protein>
    <submittedName>
        <fullName evidence="2">Glyco-trans-2-like domain-containing protein</fullName>
    </submittedName>
</protein>
<dbReference type="PANTHER" id="PTHR22916">
    <property type="entry name" value="GLYCOSYLTRANSFERASE"/>
    <property type="match status" value="1"/>
</dbReference>
<dbReference type="SUPFAM" id="SSF48208">
    <property type="entry name" value="Six-hairpin glycosidases"/>
    <property type="match status" value="1"/>
</dbReference>
<comment type="caution">
    <text evidence="2">The sequence shown here is derived from an EMBL/GenBank/DDBJ whole genome shotgun (WGS) entry which is preliminary data.</text>
</comment>
<gene>
    <name evidence="2" type="ORF">FBBNIHIM_13335</name>
</gene>
<dbReference type="SUPFAM" id="SSF53448">
    <property type="entry name" value="Nucleotide-diphospho-sugar transferases"/>
    <property type="match status" value="1"/>
</dbReference>
<evidence type="ECO:0000259" key="1">
    <source>
        <dbReference type="Pfam" id="PF00535"/>
    </source>
</evidence>
<dbReference type="InterPro" id="IPR001173">
    <property type="entry name" value="Glyco_trans_2-like"/>
</dbReference>
<dbReference type="Pfam" id="PF00535">
    <property type="entry name" value="Glycos_transf_2"/>
    <property type="match status" value="1"/>
</dbReference>
<dbReference type="EMBL" id="CALSBS010000011">
    <property type="protein sequence ID" value="CAH6660101.1"/>
    <property type="molecule type" value="Genomic_DNA"/>
</dbReference>
<name>A0ABM9FAB0_9ENTR</name>
<accession>A0ABM9FAB0</accession>
<sequence>MLPGGISDFTEEILKRETVQQPVISIIIPVYNREKAIARCLTKLKQSDYDKRNIELILIDDCSTDNSVNVILHFVSAFPNIIILKRKINSGGASTPRNHGLEVATGRWVLFIDSDDYITPHALSDAVGFAQTDTTIDMVCMPCFKAEGSQRAISSSAFNYEQSVKGLTFTQTKLYRSLTVFGKLLKTDLIKKNHITFPEHIHIREDNWFMMKMYCAARNIAILGNHKKYYFINETDDISLAAKGTSPAVAVKIYLSAYDFVMAQPHLDIDEKHNIIALYLNRYTNMIKRGVSAPRLLFIHSKETLQALPGNSLLSKEARNFIYDLFLNRGENNHMPLNQLISQARNELDRLDVPAHPAPFPEYVLFLSVCNGKERAHTVCVQADSLDKAWLKGILALQDWQDTQAIAPVWLRVDIVDKIETLSWEALQAKLSKTKRNYFRFGLSFDYRFQHAILEHEILANVLLYQQTEGVATPNPINLASFSRQKFGCELQWPTRSEHLLWRFTTRSLFTDGQQTYSIEHQGKRSGYRKLPHWQDELDPMIYSSADYLKRQALETGRYQYGWYPCFDKPIKGYNTVRHAGSTYALLEGWEVTQDPEQFRTIEQALDYLSTELIQTRTLPDGSDADFLIDEGNEIKLGGNAVSILAFAKYTDVSGDERYLSQMQRLANGIRYMQIAETGGFNHVYEAEDLSLKAEHRTIYYDGEATFALMRLYGLTRDPRWLAIVERAMDHFIAQKHWQAHDHWMGYGVNELTLYRPLARYYKFGLDNVRDHLDFVINRVTTYPTLLELMMAAERMIDRLANSEHKNLLDDFDIQKFRMALEARARYLANGFFWPEIAMFFKKPDRINGSFFIRHHRMHVRIDDVGHYLSGYVAYRKYWRKKHGLRA</sequence>
<dbReference type="CDD" id="cd00761">
    <property type="entry name" value="Glyco_tranf_GTA_type"/>
    <property type="match status" value="1"/>
</dbReference>
<dbReference type="PANTHER" id="PTHR22916:SF3">
    <property type="entry name" value="UDP-GLCNAC:BETAGAL BETA-1,3-N-ACETYLGLUCOSAMINYLTRANSFERASE-LIKE PROTEIN 1"/>
    <property type="match status" value="1"/>
</dbReference>
<dbReference type="Gene3D" id="3.90.550.10">
    <property type="entry name" value="Spore Coat Polysaccharide Biosynthesis Protein SpsA, Chain A"/>
    <property type="match status" value="1"/>
</dbReference>
<reference evidence="2" key="1">
    <citation type="submission" date="2022-05" db="EMBL/GenBank/DDBJ databases">
        <authorList>
            <person name="Blom J."/>
        </authorList>
    </citation>
    <scope>NUCLEOTIDE SEQUENCE</scope>
    <source>
        <strain evidence="2">Type strain: CPO20170097</strain>
    </source>
</reference>
<dbReference type="RefSeq" id="WP_253898179.1">
    <property type="nucleotide sequence ID" value="NZ_CALSBS010000011.1"/>
</dbReference>
<proteinExistence type="predicted"/>
<evidence type="ECO:0000313" key="2">
    <source>
        <dbReference type="EMBL" id="CAH6660101.1"/>
    </source>
</evidence>